<evidence type="ECO:0000313" key="1">
    <source>
        <dbReference type="EMBL" id="SCL33007.1"/>
    </source>
</evidence>
<dbReference type="STRING" id="145857.GA0070616_4611"/>
<evidence type="ECO:0000313" key="2">
    <source>
        <dbReference type="Proteomes" id="UP000199699"/>
    </source>
</evidence>
<evidence type="ECO:0008006" key="3">
    <source>
        <dbReference type="Google" id="ProtNLM"/>
    </source>
</evidence>
<keyword evidence="2" id="KW-1185">Reference proteome</keyword>
<dbReference type="EMBL" id="FMHT01000003">
    <property type="protein sequence ID" value="SCL33007.1"/>
    <property type="molecule type" value="Genomic_DNA"/>
</dbReference>
<dbReference type="AlphaFoldDB" id="A0A1C6SU57"/>
<dbReference type="RefSeq" id="WP_091086855.1">
    <property type="nucleotide sequence ID" value="NZ_FMHT01000003.1"/>
</dbReference>
<protein>
    <recommendedName>
        <fullName evidence="3">Major tail protein</fullName>
    </recommendedName>
</protein>
<dbReference type="Pfam" id="PF25681">
    <property type="entry name" value="Phage_TTP_17"/>
    <property type="match status" value="1"/>
</dbReference>
<gene>
    <name evidence="1" type="ORF">GA0070616_4611</name>
</gene>
<dbReference type="InterPro" id="IPR058154">
    <property type="entry name" value="Bxb1_TTP-like"/>
</dbReference>
<accession>A0A1C6SU57</accession>
<sequence length="180" mass="19529">MAGDPTNAGQWAGADVFIAPVGTAGPADLTTPWGVDWEVAGLLDGEEGFTWERDMDESEHYAWGGILVRKTRSKHKRTVKFVALEDNDVVFELANPGSSRTTTDGVTTSVVKVPQSADFAIGFELRDGDKVKRRWVDRATADVDGEVKENETDLTATSFLVTLYPEADGTLYTELSGTVV</sequence>
<proteinExistence type="predicted"/>
<organism evidence="1 2">
    <name type="scientific">Micromonospora nigra</name>
    <dbReference type="NCBI Taxonomy" id="145857"/>
    <lineage>
        <taxon>Bacteria</taxon>
        <taxon>Bacillati</taxon>
        <taxon>Actinomycetota</taxon>
        <taxon>Actinomycetes</taxon>
        <taxon>Micromonosporales</taxon>
        <taxon>Micromonosporaceae</taxon>
        <taxon>Micromonospora</taxon>
    </lineage>
</organism>
<name>A0A1C6SU57_9ACTN</name>
<dbReference type="Proteomes" id="UP000199699">
    <property type="component" value="Unassembled WGS sequence"/>
</dbReference>
<reference evidence="1 2" key="1">
    <citation type="submission" date="2016-06" db="EMBL/GenBank/DDBJ databases">
        <authorList>
            <person name="Kjaerup R.B."/>
            <person name="Dalgaard T.S."/>
            <person name="Juul-Madsen H.R."/>
        </authorList>
    </citation>
    <scope>NUCLEOTIDE SEQUENCE [LARGE SCALE GENOMIC DNA]</scope>
    <source>
        <strain evidence="1 2">DSM 43818</strain>
    </source>
</reference>
<dbReference type="OrthoDB" id="4130395at2"/>